<keyword evidence="13" id="KW-1185">Reference proteome</keyword>
<accession>A0A0L0WEL6</accession>
<evidence type="ECO:0000256" key="8">
    <source>
        <dbReference type="ARBA" id="ARBA00047989"/>
    </source>
</evidence>
<dbReference type="STRING" id="1503.CLPU_1c00740"/>
<comment type="catalytic activity">
    <reaction evidence="9">
        <text>adenosine + phosphate = alpha-D-ribose 1-phosphate + adenine</text>
        <dbReference type="Rhea" id="RHEA:27642"/>
        <dbReference type="ChEBI" id="CHEBI:16335"/>
        <dbReference type="ChEBI" id="CHEBI:16708"/>
        <dbReference type="ChEBI" id="CHEBI:43474"/>
        <dbReference type="ChEBI" id="CHEBI:57720"/>
        <dbReference type="EC" id="2.4.2.1"/>
    </reaction>
    <physiologicalReaction direction="left-to-right" evidence="9">
        <dbReference type="Rhea" id="RHEA:27643"/>
    </physiologicalReaction>
</comment>
<evidence type="ECO:0000256" key="5">
    <source>
        <dbReference type="ARBA" id="ARBA00022723"/>
    </source>
</evidence>
<organism evidence="12 13">
    <name type="scientific">Gottschalkia purinilytica</name>
    <name type="common">Clostridium purinilyticum</name>
    <dbReference type="NCBI Taxonomy" id="1503"/>
    <lineage>
        <taxon>Bacteria</taxon>
        <taxon>Bacillati</taxon>
        <taxon>Bacillota</taxon>
        <taxon>Tissierellia</taxon>
        <taxon>Tissierellales</taxon>
        <taxon>Gottschalkiaceae</taxon>
        <taxon>Gottschalkia</taxon>
    </lineage>
</organism>
<keyword evidence="4" id="KW-0808">Transferase</keyword>
<evidence type="ECO:0000313" key="12">
    <source>
        <dbReference type="EMBL" id="KNF09909.1"/>
    </source>
</evidence>
<dbReference type="PATRIC" id="fig|1503.3.peg.941"/>
<evidence type="ECO:0000256" key="6">
    <source>
        <dbReference type="ARBA" id="ARBA00022801"/>
    </source>
</evidence>
<comment type="catalytic activity">
    <reaction evidence="8">
        <text>adenosine + H2O + H(+) = inosine + NH4(+)</text>
        <dbReference type="Rhea" id="RHEA:24408"/>
        <dbReference type="ChEBI" id="CHEBI:15377"/>
        <dbReference type="ChEBI" id="CHEBI:15378"/>
        <dbReference type="ChEBI" id="CHEBI:16335"/>
        <dbReference type="ChEBI" id="CHEBI:17596"/>
        <dbReference type="ChEBI" id="CHEBI:28938"/>
        <dbReference type="EC" id="3.5.4.4"/>
    </reaction>
    <physiologicalReaction direction="left-to-right" evidence="8">
        <dbReference type="Rhea" id="RHEA:24409"/>
    </physiologicalReaction>
</comment>
<evidence type="ECO:0000256" key="2">
    <source>
        <dbReference type="ARBA" id="ARBA00003215"/>
    </source>
</evidence>
<sequence length="274" mass="30841">MIHEERFKLIEKKGVKYFIIPEFEETHLVNHGFTTRIGGLSKSPFNSLNLGLKTDDNRENVIENFKIICDVFENTIDRAVLSDQVHKTDIKIVTNKDIGKGLVKNKDYKDIDGLVTNEPDVMLFTFFADCVPIFFLDKVKKVVGLAHGGWRGTVDKISGKMIDIMKKNYSSDPNDILVGIGPSIGQCCYEVGADVYKRFNTNFTSVSNVLKPTGEGKWKLNLWEANKVVLEESGVPCRNIIISEVCTSCNSDIFFSYRKENGITGRMAAIIQLK</sequence>
<evidence type="ECO:0000313" key="13">
    <source>
        <dbReference type="Proteomes" id="UP000037267"/>
    </source>
</evidence>
<comment type="similarity">
    <text evidence="3 11">Belongs to the purine nucleoside phosphorylase YfiH/LACC1 family.</text>
</comment>
<evidence type="ECO:0000256" key="4">
    <source>
        <dbReference type="ARBA" id="ARBA00022679"/>
    </source>
</evidence>
<evidence type="ECO:0000256" key="1">
    <source>
        <dbReference type="ARBA" id="ARBA00000553"/>
    </source>
</evidence>
<comment type="catalytic activity">
    <reaction evidence="10">
        <text>S-methyl-5'-thioadenosine + phosphate = 5-(methylsulfanyl)-alpha-D-ribose 1-phosphate + adenine</text>
        <dbReference type="Rhea" id="RHEA:11852"/>
        <dbReference type="ChEBI" id="CHEBI:16708"/>
        <dbReference type="ChEBI" id="CHEBI:17509"/>
        <dbReference type="ChEBI" id="CHEBI:43474"/>
        <dbReference type="ChEBI" id="CHEBI:58533"/>
        <dbReference type="EC" id="2.4.2.28"/>
    </reaction>
    <physiologicalReaction direction="left-to-right" evidence="10">
        <dbReference type="Rhea" id="RHEA:11853"/>
    </physiologicalReaction>
</comment>
<protein>
    <recommendedName>
        <fullName evidence="11">Purine nucleoside phosphorylase</fullName>
    </recommendedName>
</protein>
<comment type="caution">
    <text evidence="12">The sequence shown here is derived from an EMBL/GenBank/DDBJ whole genome shotgun (WGS) entry which is preliminary data.</text>
</comment>
<comment type="function">
    <text evidence="2">Purine nucleoside enzyme that catalyzes the phosphorolysis of adenosine and inosine nucleosides, yielding D-ribose 1-phosphate and the respective free bases, adenine and hypoxanthine. Also catalyzes the phosphorolysis of S-methyl-5'-thioadenosine into adenine and S-methyl-5-thio-alpha-D-ribose 1-phosphate. Also has adenosine deaminase activity.</text>
</comment>
<dbReference type="NCBIfam" id="TIGR00726">
    <property type="entry name" value="peptidoglycan editing factor PgeF"/>
    <property type="match status" value="1"/>
</dbReference>
<reference evidence="13" key="1">
    <citation type="submission" date="2015-07" db="EMBL/GenBank/DDBJ databases">
        <title>Draft genome sequence of the purine-degrading Gottschalkia purinilyticum DSM 1384 (formerly Clostridium purinilyticum).</title>
        <authorList>
            <person name="Poehlein A."/>
            <person name="Schiel-Bengelsdorf B."/>
            <person name="Bengelsdorf F.R."/>
            <person name="Daniel R."/>
            <person name="Duerre P."/>
        </authorList>
    </citation>
    <scope>NUCLEOTIDE SEQUENCE [LARGE SCALE GENOMIC DNA]</scope>
    <source>
        <strain evidence="13">DSM 1384</strain>
    </source>
</reference>
<evidence type="ECO:0000256" key="11">
    <source>
        <dbReference type="RuleBase" id="RU361274"/>
    </source>
</evidence>
<comment type="catalytic activity">
    <reaction evidence="1">
        <text>inosine + phosphate = alpha-D-ribose 1-phosphate + hypoxanthine</text>
        <dbReference type="Rhea" id="RHEA:27646"/>
        <dbReference type="ChEBI" id="CHEBI:17368"/>
        <dbReference type="ChEBI" id="CHEBI:17596"/>
        <dbReference type="ChEBI" id="CHEBI:43474"/>
        <dbReference type="ChEBI" id="CHEBI:57720"/>
        <dbReference type="EC" id="2.4.2.1"/>
    </reaction>
    <physiologicalReaction direction="left-to-right" evidence="1">
        <dbReference type="Rhea" id="RHEA:27647"/>
    </physiologicalReaction>
</comment>
<evidence type="ECO:0000256" key="3">
    <source>
        <dbReference type="ARBA" id="ARBA00007353"/>
    </source>
</evidence>
<dbReference type="PANTHER" id="PTHR30616:SF2">
    <property type="entry name" value="PURINE NUCLEOSIDE PHOSPHORYLASE LACC1"/>
    <property type="match status" value="1"/>
</dbReference>
<dbReference type="PANTHER" id="PTHR30616">
    <property type="entry name" value="UNCHARACTERIZED PROTEIN YFIH"/>
    <property type="match status" value="1"/>
</dbReference>
<dbReference type="Proteomes" id="UP000037267">
    <property type="component" value="Unassembled WGS sequence"/>
</dbReference>
<dbReference type="InterPro" id="IPR038371">
    <property type="entry name" value="Cu_polyphenol_OxRdtase_sf"/>
</dbReference>
<dbReference type="Gene3D" id="3.60.140.10">
    <property type="entry name" value="CNF1/YfiH-like putative cysteine hydrolases"/>
    <property type="match status" value="1"/>
</dbReference>
<dbReference type="SUPFAM" id="SSF64438">
    <property type="entry name" value="CNF1/YfiH-like putative cysteine hydrolases"/>
    <property type="match status" value="1"/>
</dbReference>
<dbReference type="InterPro" id="IPR011324">
    <property type="entry name" value="Cytotoxic_necrot_fac-like_cat"/>
</dbReference>
<evidence type="ECO:0000256" key="9">
    <source>
        <dbReference type="ARBA" id="ARBA00048968"/>
    </source>
</evidence>
<dbReference type="GO" id="GO:0016787">
    <property type="term" value="F:hydrolase activity"/>
    <property type="evidence" value="ECO:0007669"/>
    <property type="project" value="UniProtKB-KW"/>
</dbReference>
<evidence type="ECO:0000256" key="10">
    <source>
        <dbReference type="ARBA" id="ARBA00049893"/>
    </source>
</evidence>
<gene>
    <name evidence="12" type="primary">ylmD</name>
    <name evidence="12" type="ORF">CLPU_1c00740</name>
</gene>
<keyword evidence="5" id="KW-0479">Metal-binding</keyword>
<proteinExistence type="inferred from homology"/>
<dbReference type="EMBL" id="LGSS01000001">
    <property type="protein sequence ID" value="KNF09909.1"/>
    <property type="molecule type" value="Genomic_DNA"/>
</dbReference>
<dbReference type="AlphaFoldDB" id="A0A0L0WEL6"/>
<name>A0A0L0WEL6_GOTPU</name>
<dbReference type="CDD" id="cd16833">
    <property type="entry name" value="YfiH"/>
    <property type="match status" value="1"/>
</dbReference>
<keyword evidence="6" id="KW-0378">Hydrolase</keyword>
<keyword evidence="7" id="KW-0862">Zinc</keyword>
<dbReference type="GO" id="GO:0005507">
    <property type="term" value="F:copper ion binding"/>
    <property type="evidence" value="ECO:0007669"/>
    <property type="project" value="TreeGrafter"/>
</dbReference>
<dbReference type="InterPro" id="IPR003730">
    <property type="entry name" value="Cu_polyphenol_OxRdtase"/>
</dbReference>
<evidence type="ECO:0000256" key="7">
    <source>
        <dbReference type="ARBA" id="ARBA00022833"/>
    </source>
</evidence>
<dbReference type="GO" id="GO:0017061">
    <property type="term" value="F:S-methyl-5-thioadenosine phosphorylase activity"/>
    <property type="evidence" value="ECO:0007669"/>
    <property type="project" value="UniProtKB-EC"/>
</dbReference>
<dbReference type="Pfam" id="PF02578">
    <property type="entry name" value="Cu-oxidase_4"/>
    <property type="match status" value="1"/>
</dbReference>